<keyword evidence="1" id="KW-1133">Transmembrane helix</keyword>
<feature type="transmembrane region" description="Helical" evidence="1">
    <location>
        <begin position="17"/>
        <end position="38"/>
    </location>
</feature>
<evidence type="ECO:0000313" key="2">
    <source>
        <dbReference type="EMBL" id="JAE09383.1"/>
    </source>
</evidence>
<protein>
    <submittedName>
        <fullName evidence="2">Uncharacterized protein</fullName>
    </submittedName>
</protein>
<keyword evidence="1" id="KW-0472">Membrane</keyword>
<proteinExistence type="predicted"/>
<dbReference type="AlphaFoldDB" id="A0A0A9FM61"/>
<accession>A0A0A9FM61</accession>
<organism evidence="2">
    <name type="scientific">Arundo donax</name>
    <name type="common">Giant reed</name>
    <name type="synonym">Donax arundinaceus</name>
    <dbReference type="NCBI Taxonomy" id="35708"/>
    <lineage>
        <taxon>Eukaryota</taxon>
        <taxon>Viridiplantae</taxon>
        <taxon>Streptophyta</taxon>
        <taxon>Embryophyta</taxon>
        <taxon>Tracheophyta</taxon>
        <taxon>Spermatophyta</taxon>
        <taxon>Magnoliopsida</taxon>
        <taxon>Liliopsida</taxon>
        <taxon>Poales</taxon>
        <taxon>Poaceae</taxon>
        <taxon>PACMAD clade</taxon>
        <taxon>Arundinoideae</taxon>
        <taxon>Arundineae</taxon>
        <taxon>Arundo</taxon>
    </lineage>
</organism>
<reference evidence="2" key="2">
    <citation type="journal article" date="2015" name="Data Brief">
        <title>Shoot transcriptome of the giant reed, Arundo donax.</title>
        <authorList>
            <person name="Barrero R.A."/>
            <person name="Guerrero F.D."/>
            <person name="Moolhuijzen P."/>
            <person name="Goolsby J.A."/>
            <person name="Tidwell J."/>
            <person name="Bellgard S.E."/>
            <person name="Bellgard M.I."/>
        </authorList>
    </citation>
    <scope>NUCLEOTIDE SEQUENCE</scope>
    <source>
        <tissue evidence="2">Shoot tissue taken approximately 20 cm above the soil surface</tissue>
    </source>
</reference>
<name>A0A0A9FM61_ARUDO</name>
<sequence length="103" mass="11797">MSFSQNRAAWRSPPVELLVLSVFLATIITQLLTALLTFSSTWRRSMAWHSATRNVEDMSFRMSTASVVFLEEMRPSEFTSWLCCSALWTWLVTGLPRNCSSEQ</sequence>
<dbReference type="EMBL" id="GBRH01188513">
    <property type="protein sequence ID" value="JAE09383.1"/>
    <property type="molecule type" value="Transcribed_RNA"/>
</dbReference>
<evidence type="ECO:0000256" key="1">
    <source>
        <dbReference type="SAM" id="Phobius"/>
    </source>
</evidence>
<keyword evidence="1" id="KW-0812">Transmembrane</keyword>
<reference evidence="2" key="1">
    <citation type="submission" date="2014-09" db="EMBL/GenBank/DDBJ databases">
        <authorList>
            <person name="Magalhaes I.L.F."/>
            <person name="Oliveira U."/>
            <person name="Santos F.R."/>
            <person name="Vidigal T.H.D.A."/>
            <person name="Brescovit A.D."/>
            <person name="Santos A.J."/>
        </authorList>
    </citation>
    <scope>NUCLEOTIDE SEQUENCE</scope>
    <source>
        <tissue evidence="2">Shoot tissue taken approximately 20 cm above the soil surface</tissue>
    </source>
</reference>